<accession>A0ABN9FLU0</accession>
<name>A0ABN9FLU0_9NEOB</name>
<dbReference type="Proteomes" id="UP001162483">
    <property type="component" value="Unassembled WGS sequence"/>
</dbReference>
<feature type="non-terminal residue" evidence="1">
    <location>
        <position position="78"/>
    </location>
</feature>
<dbReference type="Gene3D" id="3.60.10.10">
    <property type="entry name" value="Endonuclease/exonuclease/phosphatase"/>
    <property type="match status" value="1"/>
</dbReference>
<comment type="caution">
    <text evidence="1">The sequence shown here is derived from an EMBL/GenBank/DDBJ whole genome shotgun (WGS) entry which is preliminary data.</text>
</comment>
<keyword evidence="2" id="KW-1185">Reference proteome</keyword>
<evidence type="ECO:0000313" key="1">
    <source>
        <dbReference type="EMBL" id="CAI9597995.1"/>
    </source>
</evidence>
<sequence>MQNTCEQGVNGLKCLFTIARSLPSKIGELEALVHEEKYGLIGIAESWLHPSHDWAINIPGYVLFWRNRVNRKGGSVCL</sequence>
<gene>
    <name evidence="1" type="ORF">SPARVUS_LOCUS12330729</name>
</gene>
<dbReference type="InterPro" id="IPR036691">
    <property type="entry name" value="Endo/exonu/phosph_ase_sf"/>
</dbReference>
<organism evidence="1 2">
    <name type="scientific">Staurois parvus</name>
    <dbReference type="NCBI Taxonomy" id="386267"/>
    <lineage>
        <taxon>Eukaryota</taxon>
        <taxon>Metazoa</taxon>
        <taxon>Chordata</taxon>
        <taxon>Craniata</taxon>
        <taxon>Vertebrata</taxon>
        <taxon>Euteleostomi</taxon>
        <taxon>Amphibia</taxon>
        <taxon>Batrachia</taxon>
        <taxon>Anura</taxon>
        <taxon>Neobatrachia</taxon>
        <taxon>Ranoidea</taxon>
        <taxon>Ranidae</taxon>
        <taxon>Staurois</taxon>
    </lineage>
</organism>
<dbReference type="EMBL" id="CATNWA010017108">
    <property type="protein sequence ID" value="CAI9597995.1"/>
    <property type="molecule type" value="Genomic_DNA"/>
</dbReference>
<proteinExistence type="predicted"/>
<evidence type="ECO:0000313" key="2">
    <source>
        <dbReference type="Proteomes" id="UP001162483"/>
    </source>
</evidence>
<protein>
    <submittedName>
        <fullName evidence="1">Uncharacterized protein</fullName>
    </submittedName>
</protein>
<reference evidence="1" key="1">
    <citation type="submission" date="2023-05" db="EMBL/GenBank/DDBJ databases">
        <authorList>
            <person name="Stuckert A."/>
        </authorList>
    </citation>
    <scope>NUCLEOTIDE SEQUENCE</scope>
</reference>